<dbReference type="RefSeq" id="WP_118046251.1">
    <property type="nucleotide sequence ID" value="NZ_CAUCJN010000008.1"/>
</dbReference>
<reference evidence="2 3" key="1">
    <citation type="submission" date="2018-08" db="EMBL/GenBank/DDBJ databases">
        <title>A genome reference for cultivated species of the human gut microbiota.</title>
        <authorList>
            <person name="Zou Y."/>
            <person name="Xue W."/>
            <person name="Luo G."/>
        </authorList>
    </citation>
    <scope>NUCLEOTIDE SEQUENCE [LARGE SCALE GENOMIC DNA]</scope>
    <source>
        <strain evidence="2 3">AF14-27</strain>
    </source>
</reference>
<dbReference type="EMBL" id="QRZG01000009">
    <property type="protein sequence ID" value="RGV55639.1"/>
    <property type="molecule type" value="Genomic_DNA"/>
</dbReference>
<dbReference type="AlphaFoldDB" id="A0A412YDN1"/>
<feature type="transmembrane region" description="Helical" evidence="1">
    <location>
        <begin position="207"/>
        <end position="230"/>
    </location>
</feature>
<organism evidence="2 3">
    <name type="scientific">Bacteroides clarus</name>
    <dbReference type="NCBI Taxonomy" id="626929"/>
    <lineage>
        <taxon>Bacteria</taxon>
        <taxon>Pseudomonadati</taxon>
        <taxon>Bacteroidota</taxon>
        <taxon>Bacteroidia</taxon>
        <taxon>Bacteroidales</taxon>
        <taxon>Bacteroidaceae</taxon>
        <taxon>Bacteroides</taxon>
    </lineage>
</organism>
<proteinExistence type="predicted"/>
<keyword evidence="1" id="KW-0472">Membrane</keyword>
<comment type="caution">
    <text evidence="2">The sequence shown here is derived from an EMBL/GenBank/DDBJ whole genome shotgun (WGS) entry which is preliminary data.</text>
</comment>
<dbReference type="Proteomes" id="UP000284366">
    <property type="component" value="Unassembled WGS sequence"/>
</dbReference>
<gene>
    <name evidence="2" type="ORF">DWW09_06760</name>
</gene>
<evidence type="ECO:0000313" key="2">
    <source>
        <dbReference type="EMBL" id="RGV55639.1"/>
    </source>
</evidence>
<name>A0A412YDN1_9BACE</name>
<protein>
    <submittedName>
        <fullName evidence="2">Uncharacterized protein</fullName>
    </submittedName>
</protein>
<keyword evidence="1" id="KW-1133">Transmembrane helix</keyword>
<accession>A0A412YDN1</accession>
<feature type="transmembrane region" description="Helical" evidence="1">
    <location>
        <begin position="137"/>
        <end position="159"/>
    </location>
</feature>
<evidence type="ECO:0000313" key="3">
    <source>
        <dbReference type="Proteomes" id="UP000284366"/>
    </source>
</evidence>
<feature type="transmembrane region" description="Helical" evidence="1">
    <location>
        <begin position="165"/>
        <end position="186"/>
    </location>
</feature>
<keyword evidence="1" id="KW-0812">Transmembrane</keyword>
<evidence type="ECO:0000256" key="1">
    <source>
        <dbReference type="SAM" id="Phobius"/>
    </source>
</evidence>
<sequence>MSKKRVDRTAKDEDQRLYRDYFNITDMYLIQYNYDPEKKGANKSGYIIFIDYDYDIDYVDLRDNNKNASEISRAIAKLQRAEAVPTKHLPEDIQLEFKRSLGIGYIHALNEQFEDIPAIIDNAQKYLKERNREFSRWLFLSSGCPAAIVAFLAGFVMYMNGYLNPWFFGIVFGTLGAFVSIWVRYGKINNSGFGGLKLHILECYSRIIIGVIFSLIAMVAIKCHIILPYIADNKEILAFILVSFIASFSERFIPSVLEKITKDNDNNESNEA</sequence>